<reference evidence="2 3" key="1">
    <citation type="submission" date="2018-12" db="EMBL/GenBank/DDBJ databases">
        <authorList>
            <person name="Criscuolo A."/>
        </authorList>
    </citation>
    <scope>NUCLEOTIDE SEQUENCE [LARGE SCALE GENOMIC DNA]</scope>
    <source>
        <strain evidence="2">ACIP1116241</strain>
    </source>
</reference>
<evidence type="ECO:0000313" key="3">
    <source>
        <dbReference type="Proteomes" id="UP000270743"/>
    </source>
</evidence>
<sequence length="147" mass="16399">MARCTHLADTFRRHTTPGSLLILFLALIVLGPGLWDAIRGEPWIDDRLTVVQNSTGAVVVEDITRSKGPAHGLRVNTIETADGRVICSAEHHNTWVGERKRFWQLDLFARCPAPPDMFRACSTFSITSDSGRQRYYGPFCSGLTKPE</sequence>
<dbReference type="Proteomes" id="UP000270743">
    <property type="component" value="Unassembled WGS sequence"/>
</dbReference>
<evidence type="ECO:0000313" key="2">
    <source>
        <dbReference type="EMBL" id="VDS08849.1"/>
    </source>
</evidence>
<accession>A0A3S4GR28</accession>
<keyword evidence="1" id="KW-0472">Membrane</keyword>
<gene>
    <name evidence="2" type="ORF">PARHAE_02034</name>
</gene>
<keyword evidence="1" id="KW-1133">Transmembrane helix</keyword>
<name>A0A3S4GR28_9RHOB</name>
<dbReference type="EMBL" id="UZWE01000030">
    <property type="protein sequence ID" value="VDS08849.1"/>
    <property type="molecule type" value="Genomic_DNA"/>
</dbReference>
<proteinExistence type="predicted"/>
<evidence type="ECO:0000256" key="1">
    <source>
        <dbReference type="SAM" id="Phobius"/>
    </source>
</evidence>
<protein>
    <submittedName>
        <fullName evidence="2">Uncharacterized protein</fullName>
    </submittedName>
</protein>
<dbReference type="AlphaFoldDB" id="A0A3S4GR28"/>
<keyword evidence="3" id="KW-1185">Reference proteome</keyword>
<organism evidence="2 3">
    <name type="scientific">Paracoccus haematequi</name>
    <dbReference type="NCBI Taxonomy" id="2491866"/>
    <lineage>
        <taxon>Bacteria</taxon>
        <taxon>Pseudomonadati</taxon>
        <taxon>Pseudomonadota</taxon>
        <taxon>Alphaproteobacteria</taxon>
        <taxon>Rhodobacterales</taxon>
        <taxon>Paracoccaceae</taxon>
        <taxon>Paracoccus</taxon>
    </lineage>
</organism>
<feature type="transmembrane region" description="Helical" evidence="1">
    <location>
        <begin position="20"/>
        <end position="38"/>
    </location>
</feature>
<keyword evidence="1" id="KW-0812">Transmembrane</keyword>